<name>A0A822Y2Y9_NELNU</name>
<reference evidence="1 2" key="1">
    <citation type="journal article" date="2020" name="Mol. Biol. Evol.">
        <title>Distinct Expression and Methylation Patterns for Genes with Different Fates following a Single Whole-Genome Duplication in Flowering Plants.</title>
        <authorList>
            <person name="Shi T."/>
            <person name="Rahmani R.S."/>
            <person name="Gugger P.F."/>
            <person name="Wang M."/>
            <person name="Li H."/>
            <person name="Zhang Y."/>
            <person name="Li Z."/>
            <person name="Wang Q."/>
            <person name="Van de Peer Y."/>
            <person name="Marchal K."/>
            <person name="Chen J."/>
        </authorList>
    </citation>
    <scope>NUCLEOTIDE SEQUENCE [LARGE SCALE GENOMIC DNA]</scope>
    <source>
        <tissue evidence="1">Leaf</tissue>
    </source>
</reference>
<protein>
    <submittedName>
        <fullName evidence="1">Uncharacterized protein</fullName>
    </submittedName>
</protein>
<comment type="caution">
    <text evidence="1">The sequence shown here is derived from an EMBL/GenBank/DDBJ whole genome shotgun (WGS) entry which is preliminary data.</text>
</comment>
<evidence type="ECO:0000313" key="1">
    <source>
        <dbReference type="EMBL" id="DAD26343.1"/>
    </source>
</evidence>
<dbReference type="Proteomes" id="UP000607653">
    <property type="component" value="Unassembled WGS sequence"/>
</dbReference>
<dbReference type="AlphaFoldDB" id="A0A822Y2Y9"/>
<proteinExistence type="predicted"/>
<sequence>MAFGFESSFPRPLLSIQNMYKDLEVLEGLSCGWRDCLVDGKMCL</sequence>
<keyword evidence="2" id="KW-1185">Reference proteome</keyword>
<gene>
    <name evidence="1" type="ORF">HUJ06_027811</name>
</gene>
<organism evidence="1 2">
    <name type="scientific">Nelumbo nucifera</name>
    <name type="common">Sacred lotus</name>
    <dbReference type="NCBI Taxonomy" id="4432"/>
    <lineage>
        <taxon>Eukaryota</taxon>
        <taxon>Viridiplantae</taxon>
        <taxon>Streptophyta</taxon>
        <taxon>Embryophyta</taxon>
        <taxon>Tracheophyta</taxon>
        <taxon>Spermatophyta</taxon>
        <taxon>Magnoliopsida</taxon>
        <taxon>Proteales</taxon>
        <taxon>Nelumbonaceae</taxon>
        <taxon>Nelumbo</taxon>
    </lineage>
</organism>
<evidence type="ECO:0000313" key="2">
    <source>
        <dbReference type="Proteomes" id="UP000607653"/>
    </source>
</evidence>
<accession>A0A822Y2Y9</accession>
<dbReference type="EMBL" id="DUZY01000002">
    <property type="protein sequence ID" value="DAD26343.1"/>
    <property type="molecule type" value="Genomic_DNA"/>
</dbReference>